<dbReference type="CDD" id="cd00067">
    <property type="entry name" value="GAL4"/>
    <property type="match status" value="1"/>
</dbReference>
<dbReference type="InParanoid" id="E4V754"/>
<dbReference type="GO" id="GO:0043565">
    <property type="term" value="F:sequence-specific DNA binding"/>
    <property type="evidence" value="ECO:0007669"/>
    <property type="project" value="TreeGrafter"/>
</dbReference>
<comment type="subcellular location">
    <subcellularLocation>
        <location evidence="1">Nucleus</location>
    </subcellularLocation>
</comment>
<evidence type="ECO:0000256" key="1">
    <source>
        <dbReference type="ARBA" id="ARBA00004123"/>
    </source>
</evidence>
<dbReference type="STRING" id="535722.E4V754"/>
<proteinExistence type="predicted"/>
<keyword evidence="9" id="KW-1185">Reference proteome</keyword>
<dbReference type="Proteomes" id="UP000002669">
    <property type="component" value="Unassembled WGS sequence"/>
</dbReference>
<dbReference type="InterPro" id="IPR036864">
    <property type="entry name" value="Zn2-C6_fun-type_DNA-bd_sf"/>
</dbReference>
<evidence type="ECO:0000259" key="7">
    <source>
        <dbReference type="PROSITE" id="PS50048"/>
    </source>
</evidence>
<evidence type="ECO:0000313" key="9">
    <source>
        <dbReference type="Proteomes" id="UP000002669"/>
    </source>
</evidence>
<protein>
    <submittedName>
        <fullName evidence="8">C6 transcription factor GliZ2</fullName>
    </submittedName>
</protein>
<evidence type="ECO:0000256" key="3">
    <source>
        <dbReference type="ARBA" id="ARBA00023125"/>
    </source>
</evidence>
<dbReference type="eggNOG" id="ENOG502SSPP">
    <property type="taxonomic scope" value="Eukaryota"/>
</dbReference>
<keyword evidence="2" id="KW-0805">Transcription regulation</keyword>
<evidence type="ECO:0000256" key="4">
    <source>
        <dbReference type="ARBA" id="ARBA00023163"/>
    </source>
</evidence>
<dbReference type="PANTHER" id="PTHR47540:SF4">
    <property type="entry name" value="TRANSCRIPTION FACTOR RGLT"/>
    <property type="match status" value="1"/>
</dbReference>
<dbReference type="InterPro" id="IPR001138">
    <property type="entry name" value="Zn2Cys6_DnaBD"/>
</dbReference>
<dbReference type="HOGENOM" id="CLU_052542_1_0_1"/>
<dbReference type="GeneID" id="10024457"/>
<evidence type="ECO:0000313" key="8">
    <source>
        <dbReference type="EMBL" id="EFQ96920.1"/>
    </source>
</evidence>
<dbReference type="Pfam" id="PF00172">
    <property type="entry name" value="Zn_clus"/>
    <property type="match status" value="1"/>
</dbReference>
<keyword evidence="5" id="KW-0539">Nucleus</keyword>
<dbReference type="Gene3D" id="4.10.240.10">
    <property type="entry name" value="Zn(2)-C6 fungal-type DNA-binding domain"/>
    <property type="match status" value="1"/>
</dbReference>
<feature type="region of interest" description="Disordered" evidence="6">
    <location>
        <begin position="1"/>
        <end position="20"/>
    </location>
</feature>
<sequence>MASEMPSWEQSVPLQPRRETEQKQKLRSACDSCHQCKVKCSGGSPCFRCASKGLSCRYGYQNRAGKPKGCKNRKTIERAHRQQRIEWYSVQNQQPSTEGFEDANLSMPDFLTNLPASSISHGQWDPTSMTDPSLSPLLINSNPGFKSTGINDDGLPTLHDLDTWTVDLRSMMDVSSGSRSGSLEGLATPISFDKAESVTDNGTEPTCPATPELQIRHSPDRGLSREICTCVQSQAANIAALHKLINRDISDRFDLAMKSVTSTLDTCERFITCGVCEKSFPLILLTFSAIELIFKLFELLAVANSGLLPPGETHMLSYRLGDYKVSKEEGKAIQNVLLKMILSKGKQTLDGLHNLVNGPLEPDHGIPGQSNGSNLEISDAVTPNIHRCLSTVDQDYMSQCINRKKEEVEALMITVAV</sequence>
<evidence type="ECO:0000256" key="2">
    <source>
        <dbReference type="ARBA" id="ARBA00023015"/>
    </source>
</evidence>
<dbReference type="GO" id="GO:0008270">
    <property type="term" value="F:zinc ion binding"/>
    <property type="evidence" value="ECO:0007669"/>
    <property type="project" value="InterPro"/>
</dbReference>
<evidence type="ECO:0000256" key="6">
    <source>
        <dbReference type="SAM" id="MobiDB-lite"/>
    </source>
</evidence>
<dbReference type="GO" id="GO:0045944">
    <property type="term" value="P:positive regulation of transcription by RNA polymerase II"/>
    <property type="evidence" value="ECO:0007669"/>
    <property type="project" value="TreeGrafter"/>
</dbReference>
<dbReference type="PANTHER" id="PTHR47540">
    <property type="entry name" value="THIAMINE REPRESSIBLE GENES REGULATORY PROTEIN THI5"/>
    <property type="match status" value="1"/>
</dbReference>
<dbReference type="InterPro" id="IPR051711">
    <property type="entry name" value="Stress_Response_Reg"/>
</dbReference>
<dbReference type="GO" id="GO:0000981">
    <property type="term" value="F:DNA-binding transcription factor activity, RNA polymerase II-specific"/>
    <property type="evidence" value="ECO:0007669"/>
    <property type="project" value="InterPro"/>
</dbReference>
<dbReference type="OMA" id="CKVKCSG"/>
<accession>E4V754</accession>
<dbReference type="RefSeq" id="XP_003169297.1">
    <property type="nucleotide sequence ID" value="XM_003169249.1"/>
</dbReference>
<dbReference type="VEuPathDB" id="FungiDB:MGYG_08845"/>
<dbReference type="SUPFAM" id="SSF57701">
    <property type="entry name" value="Zn2/Cys6 DNA-binding domain"/>
    <property type="match status" value="1"/>
</dbReference>
<dbReference type="PROSITE" id="PS00463">
    <property type="entry name" value="ZN2_CY6_FUNGAL_1"/>
    <property type="match status" value="1"/>
</dbReference>
<dbReference type="AlphaFoldDB" id="E4V754"/>
<feature type="domain" description="Zn(2)-C6 fungal-type" evidence="7">
    <location>
        <begin position="29"/>
        <end position="58"/>
    </location>
</feature>
<dbReference type="OrthoDB" id="4330117at2759"/>
<name>E4V754_ARTGP</name>
<keyword evidence="4" id="KW-0804">Transcription</keyword>
<dbReference type="EMBL" id="DS989831">
    <property type="protein sequence ID" value="EFQ96920.1"/>
    <property type="molecule type" value="Genomic_DNA"/>
</dbReference>
<keyword evidence="3" id="KW-0238">DNA-binding</keyword>
<reference evidence="9" key="1">
    <citation type="journal article" date="2012" name="MBio">
        <title>Comparative genome analysis of Trichophyton rubrum and related dermatophytes reveals candidate genes involved in infection.</title>
        <authorList>
            <person name="Martinez D.A."/>
            <person name="Oliver B.G."/>
            <person name="Graeser Y."/>
            <person name="Goldberg J.M."/>
            <person name="Li W."/>
            <person name="Martinez-Rossi N.M."/>
            <person name="Monod M."/>
            <person name="Shelest E."/>
            <person name="Barton R.C."/>
            <person name="Birch E."/>
            <person name="Brakhage A.A."/>
            <person name="Chen Z."/>
            <person name="Gurr S.J."/>
            <person name="Heiman D."/>
            <person name="Heitman J."/>
            <person name="Kosti I."/>
            <person name="Rossi A."/>
            <person name="Saif S."/>
            <person name="Samalova M."/>
            <person name="Saunders C.W."/>
            <person name="Shea T."/>
            <person name="Summerbell R.C."/>
            <person name="Xu J."/>
            <person name="Young S."/>
            <person name="Zeng Q."/>
            <person name="Birren B.W."/>
            <person name="Cuomo C.A."/>
            <person name="White T.C."/>
        </authorList>
    </citation>
    <scope>NUCLEOTIDE SEQUENCE [LARGE SCALE GENOMIC DNA]</scope>
    <source>
        <strain evidence="9">ATCC MYA-4604 / CBS 118893</strain>
    </source>
</reference>
<evidence type="ECO:0000256" key="5">
    <source>
        <dbReference type="ARBA" id="ARBA00023242"/>
    </source>
</evidence>
<dbReference type="PROSITE" id="PS50048">
    <property type="entry name" value="ZN2_CY6_FUNGAL_2"/>
    <property type="match status" value="1"/>
</dbReference>
<organism evidence="9">
    <name type="scientific">Arthroderma gypseum (strain ATCC MYA-4604 / CBS 118893)</name>
    <name type="common">Microsporum gypseum</name>
    <dbReference type="NCBI Taxonomy" id="535722"/>
    <lineage>
        <taxon>Eukaryota</taxon>
        <taxon>Fungi</taxon>
        <taxon>Dikarya</taxon>
        <taxon>Ascomycota</taxon>
        <taxon>Pezizomycotina</taxon>
        <taxon>Eurotiomycetes</taxon>
        <taxon>Eurotiomycetidae</taxon>
        <taxon>Onygenales</taxon>
        <taxon>Arthrodermataceae</taxon>
        <taxon>Nannizzia</taxon>
    </lineage>
</organism>
<dbReference type="GO" id="GO:0005634">
    <property type="term" value="C:nucleus"/>
    <property type="evidence" value="ECO:0007669"/>
    <property type="project" value="UniProtKB-SubCell"/>
</dbReference>
<dbReference type="SMART" id="SM00066">
    <property type="entry name" value="GAL4"/>
    <property type="match status" value="1"/>
</dbReference>
<gene>
    <name evidence="8" type="ORF">MGYG_08845</name>
</gene>